<organism evidence="2 3">
    <name type="scientific">Streptomyces mobaraensis</name>
    <name type="common">Streptoverticillium mobaraense</name>
    <dbReference type="NCBI Taxonomy" id="35621"/>
    <lineage>
        <taxon>Bacteria</taxon>
        <taxon>Bacillati</taxon>
        <taxon>Actinomycetota</taxon>
        <taxon>Actinomycetes</taxon>
        <taxon>Kitasatosporales</taxon>
        <taxon>Streptomycetaceae</taxon>
        <taxon>Streptomyces</taxon>
    </lineage>
</organism>
<evidence type="ECO:0000256" key="1">
    <source>
        <dbReference type="SAM" id="MobiDB-lite"/>
    </source>
</evidence>
<name>A0A5N5W597_STRMB</name>
<sequence>MATHVKHVTPAVPPGAETAADGDTLAALRRDCAGMLPHWRVPAPDDVPGEAPAARPPHGVSVPERTVRLLRGMSEYGD</sequence>
<dbReference type="RefSeq" id="WP_152264358.1">
    <property type="nucleotide sequence ID" value="NZ_JBFADJ010000039.1"/>
</dbReference>
<keyword evidence="3" id="KW-1185">Reference proteome</keyword>
<evidence type="ECO:0000313" key="3">
    <source>
        <dbReference type="Proteomes" id="UP000327000"/>
    </source>
</evidence>
<evidence type="ECO:0000313" key="2">
    <source>
        <dbReference type="EMBL" id="KAB7842592.1"/>
    </source>
</evidence>
<dbReference type="EMBL" id="VOKX01000037">
    <property type="protein sequence ID" value="KAB7842592.1"/>
    <property type="molecule type" value="Genomic_DNA"/>
</dbReference>
<dbReference type="AlphaFoldDB" id="A0A5N5W597"/>
<feature type="region of interest" description="Disordered" evidence="1">
    <location>
        <begin position="40"/>
        <end position="65"/>
    </location>
</feature>
<dbReference type="Proteomes" id="UP000327000">
    <property type="component" value="Unassembled WGS sequence"/>
</dbReference>
<gene>
    <name evidence="2" type="ORF">FRZ00_19525</name>
</gene>
<proteinExistence type="predicted"/>
<feature type="region of interest" description="Disordered" evidence="1">
    <location>
        <begin position="1"/>
        <end position="22"/>
    </location>
</feature>
<dbReference type="OrthoDB" id="4313706at2"/>
<protein>
    <submittedName>
        <fullName evidence="2">Uncharacterized protein</fullName>
    </submittedName>
</protein>
<reference evidence="2 3" key="1">
    <citation type="journal article" date="2019" name="Microb. Cell Fact.">
        <title>Exploring novel herbicidin analogues by transcriptional regulator overexpression and MS/MS molecular networking.</title>
        <authorList>
            <person name="Shi Y."/>
            <person name="Gu R."/>
            <person name="Li Y."/>
            <person name="Wang X."/>
            <person name="Ren W."/>
            <person name="Li X."/>
            <person name="Wang L."/>
            <person name="Xie Y."/>
            <person name="Hong B."/>
        </authorList>
    </citation>
    <scope>NUCLEOTIDE SEQUENCE [LARGE SCALE GENOMIC DNA]</scope>
    <source>
        <strain evidence="2 3">US-43</strain>
    </source>
</reference>
<accession>A0A5N5W597</accession>
<comment type="caution">
    <text evidence="2">The sequence shown here is derived from an EMBL/GenBank/DDBJ whole genome shotgun (WGS) entry which is preliminary data.</text>
</comment>